<accession>A0ACB8MZA6</accession>
<proteinExistence type="predicted"/>
<dbReference type="EMBL" id="CM039171">
    <property type="protein sequence ID" value="KAH9791207.1"/>
    <property type="molecule type" value="Genomic_DNA"/>
</dbReference>
<name>A0ACB8MZA6_CITSI</name>
<evidence type="ECO:0000313" key="1">
    <source>
        <dbReference type="EMBL" id="KAH9791207.1"/>
    </source>
</evidence>
<sequence>MLTCCSILINLCGIHADLLLVVLLVYLIGMWLSRWRHVARVNASKAFGPFLLLEDMKGSLEEVKNKMMVDFDPLRCFKEHSKKLKLWYDSLGGDAIGLTWERVGSMKREQEEASEEETDPIEVLKAVGELGKGFLKDIYSLKAPWLMS</sequence>
<dbReference type="Proteomes" id="UP000829398">
    <property type="component" value="Chromosome 2"/>
</dbReference>
<gene>
    <name evidence="1" type="ORF">KPL71_003659</name>
</gene>
<evidence type="ECO:0000313" key="2">
    <source>
        <dbReference type="Proteomes" id="UP000829398"/>
    </source>
</evidence>
<keyword evidence="2" id="KW-1185">Reference proteome</keyword>
<comment type="caution">
    <text evidence="1">The sequence shown here is derived from an EMBL/GenBank/DDBJ whole genome shotgun (WGS) entry which is preliminary data.</text>
</comment>
<organism evidence="1 2">
    <name type="scientific">Citrus sinensis</name>
    <name type="common">Sweet orange</name>
    <name type="synonym">Citrus aurantium var. sinensis</name>
    <dbReference type="NCBI Taxonomy" id="2711"/>
    <lineage>
        <taxon>Eukaryota</taxon>
        <taxon>Viridiplantae</taxon>
        <taxon>Streptophyta</taxon>
        <taxon>Embryophyta</taxon>
        <taxon>Tracheophyta</taxon>
        <taxon>Spermatophyta</taxon>
        <taxon>Magnoliopsida</taxon>
        <taxon>eudicotyledons</taxon>
        <taxon>Gunneridae</taxon>
        <taxon>Pentapetalae</taxon>
        <taxon>rosids</taxon>
        <taxon>malvids</taxon>
        <taxon>Sapindales</taxon>
        <taxon>Rutaceae</taxon>
        <taxon>Aurantioideae</taxon>
        <taxon>Citrus</taxon>
    </lineage>
</organism>
<protein>
    <submittedName>
        <fullName evidence="1">Uncharacterized protein</fullName>
    </submittedName>
</protein>
<reference evidence="2" key="1">
    <citation type="journal article" date="2023" name="Hortic. Res.">
        <title>A chromosome-level phased genome enabling allele-level studies in sweet orange: a case study on citrus Huanglongbing tolerance.</title>
        <authorList>
            <person name="Wu B."/>
            <person name="Yu Q."/>
            <person name="Deng Z."/>
            <person name="Duan Y."/>
            <person name="Luo F."/>
            <person name="Gmitter F. Jr."/>
        </authorList>
    </citation>
    <scope>NUCLEOTIDE SEQUENCE [LARGE SCALE GENOMIC DNA]</scope>
    <source>
        <strain evidence="2">cv. Valencia</strain>
    </source>
</reference>